<feature type="transmembrane region" description="Helical" evidence="1">
    <location>
        <begin position="108"/>
        <end position="125"/>
    </location>
</feature>
<protein>
    <submittedName>
        <fullName evidence="3">Putative Mg2+ and Co2+ transporter CorB</fullName>
    </submittedName>
</protein>
<feature type="transmembrane region" description="Helical" evidence="1">
    <location>
        <begin position="28"/>
        <end position="52"/>
    </location>
</feature>
<accession>D2N2I1</accession>
<feature type="domain" description="CNNM transmembrane" evidence="2">
    <location>
        <begin position="32"/>
        <end position="104"/>
    </location>
</feature>
<sequence>MEARVLFFCLCNFSPILIYMALMPYVSLFGVLMFAGWSFFFALAESALFSLGKWQIRQLEEKKRVPGGLVARLLVEPQHLLATIVLGNTVSNAAILAITLWAAPWDDWLFFVLLPCLLVLILIGCEV</sequence>
<proteinExistence type="predicted"/>
<gene>
    <name evidence="3" type="primary">corB</name>
</gene>
<evidence type="ECO:0000256" key="1">
    <source>
        <dbReference type="SAM" id="Phobius"/>
    </source>
</evidence>
<dbReference type="InterPro" id="IPR002550">
    <property type="entry name" value="CNNM"/>
</dbReference>
<name>D2N2I1_PEDPL</name>
<feature type="transmembrane region" description="Helical" evidence="1">
    <location>
        <begin position="80"/>
        <end position="102"/>
    </location>
</feature>
<organism evidence="3">
    <name type="scientific">Pedosphaera parvula (strain Ellin514)</name>
    <dbReference type="NCBI Taxonomy" id="320771"/>
    <lineage>
        <taxon>Bacteria</taxon>
        <taxon>Pseudomonadati</taxon>
        <taxon>Verrucomicrobiota</taxon>
        <taxon>Pedosphaerae</taxon>
        <taxon>Pedosphaerales</taxon>
        <taxon>Pedosphaeraceae</taxon>
        <taxon>Pedosphaera</taxon>
    </lineage>
</organism>
<reference evidence="3" key="1">
    <citation type="journal article" date="2008" name="J. Bacteriol.">
        <title>Characterization and Evolution of Cell Division and Cell Wall Synthesis Genes in the Bacterial Phyla Verrucomicrobia, Lentisphaerae, Chlamydiae, and Planctomycetes and Phylogenetic Comparison with rRNA Genes .</title>
        <authorList>
            <person name="Pilhofer M."/>
            <person name="Rappl K."/>
            <person name="Eckl C."/>
            <person name="Bauer A.P."/>
            <person name="Ludwig W."/>
            <person name="Schleifer K.H."/>
            <person name="Petroni G."/>
        </authorList>
    </citation>
    <scope>NUCLEOTIDE SEQUENCE</scope>
    <source>
        <strain evidence="3">Ellin514</strain>
    </source>
</reference>
<feature type="non-terminal residue" evidence="3">
    <location>
        <position position="127"/>
    </location>
</feature>
<dbReference type="Pfam" id="PF01595">
    <property type="entry name" value="CNNM"/>
    <property type="match status" value="1"/>
</dbReference>
<evidence type="ECO:0000259" key="2">
    <source>
        <dbReference type="Pfam" id="PF01595"/>
    </source>
</evidence>
<keyword evidence="1" id="KW-1133">Transmembrane helix</keyword>
<evidence type="ECO:0000313" key="3">
    <source>
        <dbReference type="EMBL" id="CAP18806.1"/>
    </source>
</evidence>
<keyword evidence="1" id="KW-0812">Transmembrane</keyword>
<feature type="transmembrane region" description="Helical" evidence="1">
    <location>
        <begin position="5"/>
        <end position="22"/>
    </location>
</feature>
<dbReference type="EMBL" id="AM905293">
    <property type="protein sequence ID" value="CAP18806.1"/>
    <property type="molecule type" value="Genomic_DNA"/>
</dbReference>
<dbReference type="AlphaFoldDB" id="D2N2I1"/>
<keyword evidence="1" id="KW-0472">Membrane</keyword>